<accession>A0ABR3FHN1</accession>
<feature type="compositionally biased region" description="Basic residues" evidence="1">
    <location>
        <begin position="196"/>
        <end position="205"/>
    </location>
</feature>
<feature type="compositionally biased region" description="Basic and acidic residues" evidence="1">
    <location>
        <begin position="404"/>
        <end position="442"/>
    </location>
</feature>
<keyword evidence="3" id="KW-1185">Reference proteome</keyword>
<evidence type="ECO:0000256" key="1">
    <source>
        <dbReference type="SAM" id="MobiDB-lite"/>
    </source>
</evidence>
<dbReference type="Proteomes" id="UP001465976">
    <property type="component" value="Unassembled WGS sequence"/>
</dbReference>
<name>A0ABR3FHN1_9AGAR</name>
<gene>
    <name evidence="2" type="primary">RBT1_10</name>
    <name evidence="2" type="ORF">V5O48_007123</name>
</gene>
<feature type="region of interest" description="Disordered" evidence="1">
    <location>
        <begin position="178"/>
        <end position="205"/>
    </location>
</feature>
<protein>
    <submittedName>
        <fullName evidence="2">SERTA domain-containing protein 3</fullName>
    </submittedName>
</protein>
<evidence type="ECO:0000313" key="3">
    <source>
        <dbReference type="Proteomes" id="UP001465976"/>
    </source>
</evidence>
<evidence type="ECO:0000313" key="2">
    <source>
        <dbReference type="EMBL" id="KAL0574850.1"/>
    </source>
</evidence>
<reference evidence="2 3" key="1">
    <citation type="submission" date="2024-02" db="EMBL/GenBank/DDBJ databases">
        <title>A draft genome for the cacao thread blight pathogen Marasmius crinis-equi.</title>
        <authorList>
            <person name="Cohen S.P."/>
            <person name="Baruah I.K."/>
            <person name="Amoako-Attah I."/>
            <person name="Bukari Y."/>
            <person name="Meinhardt L.W."/>
            <person name="Bailey B.A."/>
        </authorList>
    </citation>
    <scope>NUCLEOTIDE SEQUENCE [LARGE SCALE GENOMIC DNA]</scope>
    <source>
        <strain evidence="2 3">GH-76</strain>
    </source>
</reference>
<sequence>MVNPGAFHGSRKLFLETALPEYFKAVREGYGPEFLQTTVRRYLKRYPIEIGEDSEPTAEFLASVNDDEASPDVYPPTKDPNETEETFEARVAAFEQQKKDMKAKLDQIVRWFKYRYNKQHEGAMKGEPHPLDILLANLAGISLTKPGRMRTAYNVWGKENQELIDELIAERLEKKNGYESQGVESCGDEQGEMSKKKGKKGKKKAKKFVRNGEEAYLAVRQEITMAEFAKLPEDLQQEWKTRAEEEHKLHLESWKAGQKAEFSTAPEDRQKCIDRLVKFLQPILDGVLKATGWPCTFLAGGPEPADAGRLNILSIHSGTTSGPVPLTFGTACRPAFKKYWIPIFTAFLQMCFTMEESKARGLVDSDTPCLREQLAEQEETTTATVDEVEMLSRDSFLNEIKEMMNPKPVEAAEKGKGKEVAPEKTTETDRSAKIAKLRENASQRKKNPSPAAGSSALQTQEATHHDGTSGGGCRSPKNKGRAVPQAQRVLGALLLLDSTALNPIYCHSR</sequence>
<proteinExistence type="predicted"/>
<organism evidence="2 3">
    <name type="scientific">Marasmius crinis-equi</name>
    <dbReference type="NCBI Taxonomy" id="585013"/>
    <lineage>
        <taxon>Eukaryota</taxon>
        <taxon>Fungi</taxon>
        <taxon>Dikarya</taxon>
        <taxon>Basidiomycota</taxon>
        <taxon>Agaricomycotina</taxon>
        <taxon>Agaricomycetes</taxon>
        <taxon>Agaricomycetidae</taxon>
        <taxon>Agaricales</taxon>
        <taxon>Marasmiineae</taxon>
        <taxon>Marasmiaceae</taxon>
        <taxon>Marasmius</taxon>
    </lineage>
</organism>
<comment type="caution">
    <text evidence="2">The sequence shown here is derived from an EMBL/GenBank/DDBJ whole genome shotgun (WGS) entry which is preliminary data.</text>
</comment>
<dbReference type="EMBL" id="JBAHYK010000360">
    <property type="protein sequence ID" value="KAL0574850.1"/>
    <property type="molecule type" value="Genomic_DNA"/>
</dbReference>
<feature type="region of interest" description="Disordered" evidence="1">
    <location>
        <begin position="404"/>
        <end position="483"/>
    </location>
</feature>